<dbReference type="Gene3D" id="3.40.525.10">
    <property type="entry name" value="CRAL-TRIO lipid binding domain"/>
    <property type="match status" value="1"/>
</dbReference>
<evidence type="ECO:0000313" key="4">
    <source>
        <dbReference type="Proteomes" id="UP000284403"/>
    </source>
</evidence>
<dbReference type="PROSITE" id="PS50191">
    <property type="entry name" value="CRAL_TRIO"/>
    <property type="match status" value="1"/>
</dbReference>
<dbReference type="SUPFAM" id="SSF46938">
    <property type="entry name" value="CRAL/TRIO N-terminal domain"/>
    <property type="match status" value="1"/>
</dbReference>
<evidence type="ECO:0000256" key="1">
    <source>
        <dbReference type="SAM" id="MobiDB-lite"/>
    </source>
</evidence>
<feature type="domain" description="CRAL-TRIO" evidence="2">
    <location>
        <begin position="106"/>
        <end position="262"/>
    </location>
</feature>
<dbReference type="EMBL" id="MKKU01000549">
    <property type="protein sequence ID" value="RNF07996.1"/>
    <property type="molecule type" value="Genomic_DNA"/>
</dbReference>
<dbReference type="RefSeq" id="XP_029225760.1">
    <property type="nucleotide sequence ID" value="XM_029374113.1"/>
</dbReference>
<sequence length="647" mass="71020">MAELMNSSYEADHAVQTRSGPTVLTEEHKRKNLELHSRLGDVLPLDDRQKVSDCDILYRFLIGRNWVVEAAEASLRTYASLRKKKKLNGIIAEKFSKGVESTASLLYGFDKDGLPIMWNTPDFRLLVKLLKSGLKSDLLRVQMQVMEKARFLAKERHVDRCTLVLDLRHTSISSVNSHTLAFAREFSKIMQEYYPEIMRRMLVFNAGWAVTGAWKVVKPLLDQRVQEKVHFFSGPPSMEALLPFIDEDQVPPSRGGKGRRDVVAEMIAAEVERVRCGSRKGAKTHLEGLTPSVKNASMASDATNAAMTPVLLPSCIHQDPTGIAGEEVGDKASAKSLSPHEYERHELGTLERLGSSGSTSSEGLEVFSLYSCLGSSSEDGVAPVSLQIGSPEVMNFSINNGDGPAIGSANEQRAQVVSPESNQMSINLVWYANGKVAGFCDRKLIGELEHNLVYGFPEGVVTDSHVPRASPASSPFPSTSGGVQQRVLMGELLGESGHRIHHHVIVCDARRRARFVLRKGRLRRSVQVFQFLSGANVVTDSLTRHTAVGERVKLAVCVPYRSAVKDPTAWVMNSVGAAAKSAKGDVRQQRSPKRLAEKQGQTLTAYGKLAELAPVDLFTLLVGVCGMWEADLRLTKVVDGMAVKTCF</sequence>
<dbReference type="OrthoDB" id="43460at2759"/>
<name>A0A3R7NUP1_9TRYP</name>
<accession>A0A3R7NUP1</accession>
<dbReference type="CDD" id="cd00170">
    <property type="entry name" value="SEC14"/>
    <property type="match status" value="1"/>
</dbReference>
<dbReference type="InterPro" id="IPR036865">
    <property type="entry name" value="CRAL-TRIO_dom_sf"/>
</dbReference>
<dbReference type="AlphaFoldDB" id="A0A3R7NUP1"/>
<dbReference type="Proteomes" id="UP000284403">
    <property type="component" value="Unassembled WGS sequence"/>
</dbReference>
<gene>
    <name evidence="3" type="ORF">Tco025E_07247</name>
</gene>
<dbReference type="Pfam" id="PF00650">
    <property type="entry name" value="CRAL_TRIO"/>
    <property type="match status" value="1"/>
</dbReference>
<keyword evidence="4" id="KW-1185">Reference proteome</keyword>
<proteinExistence type="predicted"/>
<evidence type="ECO:0000313" key="3">
    <source>
        <dbReference type="EMBL" id="RNF07996.1"/>
    </source>
</evidence>
<dbReference type="SMART" id="SM00516">
    <property type="entry name" value="SEC14"/>
    <property type="match status" value="1"/>
</dbReference>
<organism evidence="3 4">
    <name type="scientific">Trypanosoma conorhini</name>
    <dbReference type="NCBI Taxonomy" id="83891"/>
    <lineage>
        <taxon>Eukaryota</taxon>
        <taxon>Discoba</taxon>
        <taxon>Euglenozoa</taxon>
        <taxon>Kinetoplastea</taxon>
        <taxon>Metakinetoplastina</taxon>
        <taxon>Trypanosomatida</taxon>
        <taxon>Trypanosomatidae</taxon>
        <taxon>Trypanosoma</taxon>
    </lineage>
</organism>
<dbReference type="SUPFAM" id="SSF52087">
    <property type="entry name" value="CRAL/TRIO domain"/>
    <property type="match status" value="1"/>
</dbReference>
<protein>
    <submittedName>
        <fullName evidence="3">Sec14 cytosolic factor</fullName>
    </submittedName>
</protein>
<evidence type="ECO:0000259" key="2">
    <source>
        <dbReference type="PROSITE" id="PS50191"/>
    </source>
</evidence>
<comment type="caution">
    <text evidence="3">The sequence shown here is derived from an EMBL/GenBank/DDBJ whole genome shotgun (WGS) entry which is preliminary data.</text>
</comment>
<dbReference type="PANTHER" id="PTHR45657">
    <property type="entry name" value="CRAL-TRIO DOMAIN-CONTAINING PROTEIN YKL091C-RELATED"/>
    <property type="match status" value="1"/>
</dbReference>
<feature type="region of interest" description="Disordered" evidence="1">
    <location>
        <begin position="1"/>
        <end position="25"/>
    </location>
</feature>
<reference evidence="3 4" key="1">
    <citation type="journal article" date="2018" name="BMC Genomics">
        <title>Genomic comparison of Trypanosoma conorhini and Trypanosoma rangeli to Trypanosoma cruzi strains of high and low virulence.</title>
        <authorList>
            <person name="Bradwell K.R."/>
            <person name="Koparde V.N."/>
            <person name="Matveyev A.V."/>
            <person name="Serrano M.G."/>
            <person name="Alves J.M."/>
            <person name="Parikh H."/>
            <person name="Huang B."/>
            <person name="Lee V."/>
            <person name="Espinosa-Alvarez O."/>
            <person name="Ortiz P.A."/>
            <person name="Costa-Martins A.G."/>
            <person name="Teixeira M.M."/>
            <person name="Buck G.A."/>
        </authorList>
    </citation>
    <scope>NUCLEOTIDE SEQUENCE [LARGE SCALE GENOMIC DNA]</scope>
    <source>
        <strain evidence="3 4">025E</strain>
    </source>
</reference>
<dbReference type="PANTHER" id="PTHR45657:SF1">
    <property type="entry name" value="CRAL-TRIO DOMAIN-CONTAINING PROTEIN YKL091C-RELATED"/>
    <property type="match status" value="1"/>
</dbReference>
<dbReference type="GeneID" id="40320858"/>
<dbReference type="InterPro" id="IPR036273">
    <property type="entry name" value="CRAL/TRIO_N_dom_sf"/>
</dbReference>
<dbReference type="InterPro" id="IPR051026">
    <property type="entry name" value="PI/PC_transfer"/>
</dbReference>
<dbReference type="InterPro" id="IPR001251">
    <property type="entry name" value="CRAL-TRIO_dom"/>
</dbReference>